<evidence type="ECO:0000256" key="1">
    <source>
        <dbReference type="SAM" id="MobiDB-lite"/>
    </source>
</evidence>
<feature type="compositionally biased region" description="Acidic residues" evidence="1">
    <location>
        <begin position="1300"/>
        <end position="1313"/>
    </location>
</feature>
<protein>
    <recommendedName>
        <fullName evidence="2">RAVE complex protein Rav1 C-terminal domain-containing protein</fullName>
    </recommendedName>
</protein>
<evidence type="ECO:0000313" key="3">
    <source>
        <dbReference type="EMBL" id="TPX31320.1"/>
    </source>
</evidence>
<feature type="region of interest" description="Disordered" evidence="1">
    <location>
        <begin position="1215"/>
        <end position="1274"/>
    </location>
</feature>
<feature type="compositionally biased region" description="Polar residues" evidence="1">
    <location>
        <begin position="1236"/>
        <end position="1251"/>
    </location>
</feature>
<dbReference type="PANTHER" id="PTHR13950">
    <property type="entry name" value="RABCONNECTIN-RELATED"/>
    <property type="match status" value="1"/>
</dbReference>
<dbReference type="InterPro" id="IPR001680">
    <property type="entry name" value="WD40_rpt"/>
</dbReference>
<dbReference type="STRING" id="1806994.A0A507BLY5"/>
<sequence>MGRPQQVVFERPTNQGIQCATYQGVQYVIYASGASVVIADAQLNPTQIIEDSQARASQSVCLDERSGLLAISFGRDLAIYQPENVDQKAMWQRIADLNVQDDVSILSWSEQGALLGAGNNISIWTRSGLMGDWNIVFSTVLASPIKKASFAAYGDQFATIAEYEPYVKVWIKTPEAWDYDYEYLLHPLPATHLEWGPARFSDNSWSNMLLTTSQDGVSRIWSCPTENYGCVMLGLSTTLHPEARSLHWLQAGRTNEDQKQGHISSLNVNFDKLPSAKVDLGVTAYSDLFFQIDAAGSLGILGLTASSNDGRHNYSRELKEISHALAASWVNDGSVVSVTRKSDGTTTMVLIAYLNYLGCLRVCQLETNQIPKRVISARFVAGPSVSGTHSPVACFERHSTLSYLAGLTADGQVMVLHHPEPETLASGSSSLIEIIGDMTPPSGEAYSYIKWTPSGPFIVVARGTSLEIYMVTNFNCTEVGRVNLPSKILSVKFLHIFSTTTDPTSTTWEIVVVGSDSAKVCGGTLDLLSPIGPAELSLHTTDTTLSDSSDSVYVALDGFEWGVEGCKLLAVECKSGKAKLWSLESKKNVWEATSHISMSPGVVRLVASSFGRVAAEIEDKALRRIDVYECEAPTSTCIKTGSLRLEGTGTHHITWLTSSGVDALVVACGTNVSLFSKHRTSSSSWDLLRDDEIVRHANVTSVTILRDATLVCGTDEKQILVMSDWTHGDTDHANVFTSIWNASGGLPQYHPHMLMQRMLWDEFDGVKEVVTHVHNIVSKFAETKTPLDVIPLSADFLEVSDRVTKSRRESVVPTSDYTSLLDTATVEDHDHPSTHSFDQMVRHLMELIQTTSLPDISNVDQMRLSAVLETLLEVERRNRALDANGVRFVLGFRLFTFLSKMMPSVRQNELKSREFVWAFYSDSQDVLVDYVSQTMGGKLLWHDFKTLGMGYWVRNIELLRRQIEILARNHYMAKDDKDPVDSAIFYIASRKKNVLLGLWKLASNHPEQAAMLRFLVNDFSEDRWQKAALKNAFALLGKQRYMYAAAFFLLGDKLKDAVNVCLKHLDDPQLAIILCRLYEGDESATLKDVITTHLLPKAYQTSDRWVISMCMTTLGRKADAFKAVCVPLKELDPSVTIEDDATHDASIVALHQHLKSSYRLSRIPIPDVSPKVEADFIGRAALAYEQSGCPSLALRIMMHNSHVLIAGQEQPSVAAPATTKTATPDVKAPVKAESIDWSQPSVPTSKTSESASAFDWSQPSAQAPSPPASSSSYLDWGEATPKVSVDDDYDAFRKSMITEDTNEEEVVEEDLEGSESASLKKEDSSHSIGGPVSSASLVSHYKLFMWRLVLQMSRHVYKSTSMLVIHSDLVSLDPTILRANFLNLLSLMEIPSSLQLTFVKEQCHELLSSLAFISLKVDDGIDDGQVVLRKNVLSLLCAQKAHFQHILKNQYLAFKMNMPCINDALWSISEFVDIASTSPDPEKASLRQSVFEIGATTLIAFIATAMNGNMNPASCVKDFIPFLKACARLDGDEIRRVLGKTRNIRPILEVTNGDDMADHDTVVIHTSLQHHLGVLAILQALVFALNTFGASEASSTVLSTTNLIFEMMKDEASKTKQEASLGVFKIPNADGLRSCVNENRAGEVVDSINSLIETERLKSFWDGIFSLVVIEVKPTPAIAAIVASSPDIKRSASVDAVSAIGAIRNTSDKEEVIYRSEGASSGFFAMNSLDGNQVAVATLVNILEVDVGMAVKSRKTTISRSKSHDAVPSLARNKSASAAPSRSNQDDGVVLRRAIGGVVGTDYHPSLDFYIAGTHDAIHLLQFSNPETVASYATSSTSQVTNQNVKVRFAPSGNRFAAIDTGGELRIWDVHSRTPIQVLKCFPESGTDVSFIASGSLIALAGLDLHNSSTIHLVDILMPPNQNIVKTFSCHDSPVFSLSHSLTTNLLLGGGKRGDVSLYDLRSKQAYGNIRVFDASHAIKSMDTANHTRDFERIVCGSSQGDLVLFNNISALAQESTNVGSSGAMPVAENGVRIHPSSIMNGGISQLAVMNEYLFWSGGDGSIRRQHIGRTGASSPENRRAKIYVSGATVVIADAQLNPTQIIEDSQARASQSVCLDDERSGLLAISFGRDLAIYQPENVDQKAMWQRIADLNVQDDVSILSWSEQGALLGAGNSISIWTRSGLMGDWNIVFSTVLASPIKKASFCCIWRSVTTIGEPSKAIAQIALDTNATILPDSRAPKGHFAFVALSPDTPPFESVAYAQLAMVSWIYVMVRASQKREY</sequence>
<feature type="compositionally biased region" description="Polar residues" evidence="1">
    <location>
        <begin position="1772"/>
        <end position="1783"/>
    </location>
</feature>
<comment type="caution">
    <text evidence="3">The sequence shown here is derived from an EMBL/GenBank/DDBJ whole genome shotgun (WGS) entry which is preliminary data.</text>
</comment>
<proteinExistence type="predicted"/>
<dbReference type="InterPro" id="IPR015943">
    <property type="entry name" value="WD40/YVTN_repeat-like_dom_sf"/>
</dbReference>
<organism evidence="3 4">
    <name type="scientific">Synchytrium microbalum</name>
    <dbReference type="NCBI Taxonomy" id="1806994"/>
    <lineage>
        <taxon>Eukaryota</taxon>
        <taxon>Fungi</taxon>
        <taxon>Fungi incertae sedis</taxon>
        <taxon>Chytridiomycota</taxon>
        <taxon>Chytridiomycota incertae sedis</taxon>
        <taxon>Chytridiomycetes</taxon>
        <taxon>Synchytriales</taxon>
        <taxon>Synchytriaceae</taxon>
        <taxon>Synchytrium</taxon>
    </lineage>
</organism>
<keyword evidence="4" id="KW-1185">Reference proteome</keyword>
<dbReference type="InterPro" id="IPR052208">
    <property type="entry name" value="DmX-like/RAVE_component"/>
</dbReference>
<dbReference type="RefSeq" id="XP_031022779.1">
    <property type="nucleotide sequence ID" value="XM_031171271.1"/>
</dbReference>
<dbReference type="InterPro" id="IPR022033">
    <property type="entry name" value="Rav1p_C"/>
</dbReference>
<dbReference type="Gene3D" id="2.130.10.10">
    <property type="entry name" value="YVTN repeat-like/Quinoprotein amine dehydrogenase"/>
    <property type="match status" value="1"/>
</dbReference>
<dbReference type="GO" id="GO:0043291">
    <property type="term" value="C:RAVE complex"/>
    <property type="evidence" value="ECO:0007669"/>
    <property type="project" value="TreeGrafter"/>
</dbReference>
<dbReference type="Pfam" id="PF12234">
    <property type="entry name" value="Rav1p_C"/>
    <property type="match status" value="1"/>
</dbReference>
<dbReference type="InterPro" id="IPR036322">
    <property type="entry name" value="WD40_repeat_dom_sf"/>
</dbReference>
<gene>
    <name evidence="3" type="ORF">SmJEL517_g05345</name>
</gene>
<feature type="compositionally biased region" description="Low complexity" evidence="1">
    <location>
        <begin position="1215"/>
        <end position="1227"/>
    </location>
</feature>
<feature type="domain" description="RAVE complex protein Rav1 C-terminal" evidence="2">
    <location>
        <begin position="644"/>
        <end position="1195"/>
    </location>
</feature>
<dbReference type="GeneID" id="42006568"/>
<dbReference type="EMBL" id="QEAO01000047">
    <property type="protein sequence ID" value="TPX31320.1"/>
    <property type="molecule type" value="Genomic_DNA"/>
</dbReference>
<feature type="region of interest" description="Disordered" evidence="1">
    <location>
        <begin position="1300"/>
        <end position="1329"/>
    </location>
</feature>
<accession>A0A507BLY5</accession>
<feature type="region of interest" description="Disordered" evidence="1">
    <location>
        <begin position="1758"/>
        <end position="1785"/>
    </location>
</feature>
<evidence type="ECO:0000259" key="2">
    <source>
        <dbReference type="Pfam" id="PF12234"/>
    </source>
</evidence>
<dbReference type="SMART" id="SM00320">
    <property type="entry name" value="WD40"/>
    <property type="match status" value="6"/>
</dbReference>
<reference evidence="3 4" key="1">
    <citation type="journal article" date="2019" name="Sci. Rep.">
        <title>Comparative genomics of chytrid fungi reveal insights into the obligate biotrophic and pathogenic lifestyle of Synchytrium endobioticum.</title>
        <authorList>
            <person name="van de Vossenberg B.T.L.H."/>
            <person name="Warris S."/>
            <person name="Nguyen H.D.T."/>
            <person name="van Gent-Pelzer M.P.E."/>
            <person name="Joly D.L."/>
            <person name="van de Geest H.C."/>
            <person name="Bonants P.J.M."/>
            <person name="Smith D.S."/>
            <person name="Levesque C.A."/>
            <person name="van der Lee T.A.J."/>
        </authorList>
    </citation>
    <scope>NUCLEOTIDE SEQUENCE [LARGE SCALE GENOMIC DNA]</scope>
    <source>
        <strain evidence="3 4">JEL517</strain>
    </source>
</reference>
<dbReference type="PANTHER" id="PTHR13950:SF9">
    <property type="entry name" value="RABCONNECTIN-3A"/>
    <property type="match status" value="1"/>
</dbReference>
<evidence type="ECO:0000313" key="4">
    <source>
        <dbReference type="Proteomes" id="UP000319731"/>
    </source>
</evidence>
<dbReference type="SUPFAM" id="SSF50978">
    <property type="entry name" value="WD40 repeat-like"/>
    <property type="match status" value="3"/>
</dbReference>
<dbReference type="OrthoDB" id="342131at2759"/>
<feature type="compositionally biased region" description="Low complexity" evidence="1">
    <location>
        <begin position="1257"/>
        <end position="1272"/>
    </location>
</feature>
<dbReference type="GO" id="GO:0007035">
    <property type="term" value="P:vacuolar acidification"/>
    <property type="evidence" value="ECO:0007669"/>
    <property type="project" value="TreeGrafter"/>
</dbReference>
<dbReference type="Proteomes" id="UP000319731">
    <property type="component" value="Unassembled WGS sequence"/>
</dbReference>
<name>A0A507BLY5_9FUNG</name>